<dbReference type="AlphaFoldDB" id="A0A238WZU3"/>
<evidence type="ECO:0000313" key="1">
    <source>
        <dbReference type="EMBL" id="SNR52175.1"/>
    </source>
</evidence>
<dbReference type="RefSeq" id="WP_089377738.1">
    <property type="nucleotide sequence ID" value="NZ_FZNX01000002.1"/>
</dbReference>
<dbReference type="Proteomes" id="UP000198412">
    <property type="component" value="Unassembled WGS sequence"/>
</dbReference>
<reference evidence="2" key="1">
    <citation type="submission" date="2017-06" db="EMBL/GenBank/DDBJ databases">
        <authorList>
            <person name="Varghese N."/>
            <person name="Submissions S."/>
        </authorList>
    </citation>
    <scope>NUCLEOTIDE SEQUENCE [LARGE SCALE GENOMIC DNA]</scope>
    <source>
        <strain evidence="2">DSM 27993</strain>
    </source>
</reference>
<dbReference type="EMBL" id="FZNX01000002">
    <property type="protein sequence ID" value="SNR52175.1"/>
    <property type="molecule type" value="Genomic_DNA"/>
</dbReference>
<sequence length="119" mass="13583">MIIKDLVGTYNIIGSNQDAAENTYNGTLTLSLDSNNRIIAKWFINNEQEQIGTGFFKNNILVINFSYQSEDETTYKGVVVYQCISDSVLDGFWSEKHGDPLFLGSERCFRIKEQEELLN</sequence>
<proteinExistence type="predicted"/>
<protein>
    <submittedName>
        <fullName evidence="1">Uncharacterized protein</fullName>
    </submittedName>
</protein>
<evidence type="ECO:0000313" key="2">
    <source>
        <dbReference type="Proteomes" id="UP000198412"/>
    </source>
</evidence>
<keyword evidence="2" id="KW-1185">Reference proteome</keyword>
<gene>
    <name evidence="1" type="ORF">SAMN04488111_1414</name>
</gene>
<organism evidence="1 2">
    <name type="scientific">Lutibacter flavus</name>
    <dbReference type="NCBI Taxonomy" id="691689"/>
    <lineage>
        <taxon>Bacteria</taxon>
        <taxon>Pseudomonadati</taxon>
        <taxon>Bacteroidota</taxon>
        <taxon>Flavobacteriia</taxon>
        <taxon>Flavobacteriales</taxon>
        <taxon>Flavobacteriaceae</taxon>
        <taxon>Lutibacter</taxon>
    </lineage>
</organism>
<dbReference type="OrthoDB" id="1139144at2"/>
<accession>A0A238WZU3</accession>
<name>A0A238WZU3_9FLAO</name>